<dbReference type="PANTHER" id="PTHR47197:SF3">
    <property type="entry name" value="DIHYDRO-HEME D1 DEHYDROGENASE"/>
    <property type="match status" value="1"/>
</dbReference>
<dbReference type="RefSeq" id="WP_220109468.1">
    <property type="nucleotide sequence ID" value="NZ_JAHZST010000005.1"/>
</dbReference>
<reference evidence="2 3" key="1">
    <citation type="submission" date="2021-07" db="EMBL/GenBank/DDBJ databases">
        <title>Shewanella sp. nov, isolated from SCS.</title>
        <authorList>
            <person name="Cao W.R."/>
        </authorList>
    </citation>
    <scope>NUCLEOTIDE SEQUENCE [LARGE SCALE GENOMIC DNA]</scope>
    <source>
        <strain evidence="2 3">NR704-98</strain>
    </source>
</reference>
<keyword evidence="3" id="KW-1185">Reference proteome</keyword>
<organism evidence="2 3">
    <name type="scientific">Shewanella nanhaiensis</name>
    <dbReference type="NCBI Taxonomy" id="2864872"/>
    <lineage>
        <taxon>Bacteria</taxon>
        <taxon>Pseudomonadati</taxon>
        <taxon>Pseudomonadota</taxon>
        <taxon>Gammaproteobacteria</taxon>
        <taxon>Alteromonadales</taxon>
        <taxon>Shewanellaceae</taxon>
        <taxon>Shewanella</taxon>
    </lineage>
</organism>
<proteinExistence type="predicted"/>
<comment type="caution">
    <text evidence="2">The sequence shown here is derived from an EMBL/GenBank/DDBJ whole genome shotgun (WGS) entry which is preliminary data.</text>
</comment>
<feature type="signal peptide" evidence="1">
    <location>
        <begin position="1"/>
        <end position="20"/>
    </location>
</feature>
<evidence type="ECO:0000313" key="2">
    <source>
        <dbReference type="EMBL" id="MBW8183909.1"/>
    </source>
</evidence>
<evidence type="ECO:0000256" key="1">
    <source>
        <dbReference type="SAM" id="SignalP"/>
    </source>
</evidence>
<dbReference type="InterPro" id="IPR011048">
    <property type="entry name" value="Haem_d1_sf"/>
</dbReference>
<dbReference type="InterPro" id="IPR051200">
    <property type="entry name" value="Host-pathogen_enzymatic-act"/>
</dbReference>
<protein>
    <submittedName>
        <fullName evidence="2">YncE family protein</fullName>
    </submittedName>
</protein>
<dbReference type="PANTHER" id="PTHR47197">
    <property type="entry name" value="PROTEIN NIRF"/>
    <property type="match status" value="1"/>
</dbReference>
<dbReference type="SUPFAM" id="SSF51004">
    <property type="entry name" value="C-terminal (heme d1) domain of cytochrome cd1-nitrite reductase"/>
    <property type="match status" value="1"/>
</dbReference>
<name>A0ABS7E2I3_9GAMM</name>
<dbReference type="Proteomes" id="UP001195963">
    <property type="component" value="Unassembled WGS sequence"/>
</dbReference>
<sequence length="345" mass="37118">MKVKSLLLSVILFSGVGVVASTGASYTEMEQGKVAVANRASGSVSIINAQTDTVVSTLQLPASNATPEPMYVVYKENRLYVGDRANNRIVVYDSFGFNLLTTIQAGQGVFHMWAAKNAQMLLVNNDIDKTVTVIDTNSLSVLNTLSLPADLIEQGFKPHDVFVSDNGRSAFVSLVGGGSSDDYVVKLSIKHNRELARKKVGGDPHLFISPLKRKTLYVPSQESGTVLALNTKNLATRYQFDVPNAHGIFAQDRRLYVTNIADGGSQGLYTIDAKRGHIIDTDNAPYGAPHNITVTASGKKIYVTHSGATQNKVSVFETVPGIALPSFSTEVTVEGNPFGLAYIPH</sequence>
<feature type="chain" id="PRO_5046465568" evidence="1">
    <location>
        <begin position="21"/>
        <end position="345"/>
    </location>
</feature>
<accession>A0ABS7E2I3</accession>
<dbReference type="EMBL" id="JAHZST010000005">
    <property type="protein sequence ID" value="MBW8183909.1"/>
    <property type="molecule type" value="Genomic_DNA"/>
</dbReference>
<keyword evidence="1" id="KW-0732">Signal</keyword>
<evidence type="ECO:0000313" key="3">
    <source>
        <dbReference type="Proteomes" id="UP001195963"/>
    </source>
</evidence>
<dbReference type="InterPro" id="IPR015943">
    <property type="entry name" value="WD40/YVTN_repeat-like_dom_sf"/>
</dbReference>
<gene>
    <name evidence="2" type="ORF">K0625_09515</name>
</gene>
<dbReference type="Gene3D" id="2.130.10.10">
    <property type="entry name" value="YVTN repeat-like/Quinoprotein amine dehydrogenase"/>
    <property type="match status" value="2"/>
</dbReference>